<dbReference type="EMBL" id="CAJOAX010002296">
    <property type="protein sequence ID" value="CAF3785676.1"/>
    <property type="molecule type" value="Genomic_DNA"/>
</dbReference>
<dbReference type="NCBIfam" id="NF004309">
    <property type="entry name" value="PRK05704.1"/>
    <property type="match status" value="1"/>
</dbReference>
<evidence type="ECO:0000256" key="14">
    <source>
        <dbReference type="ARBA" id="ARBA00032406"/>
    </source>
</evidence>
<dbReference type="InterPro" id="IPR006255">
    <property type="entry name" value="SucB"/>
</dbReference>
<dbReference type="NCBIfam" id="TIGR01347">
    <property type="entry name" value="sucB"/>
    <property type="match status" value="1"/>
</dbReference>
<comment type="subcellular location">
    <subcellularLocation>
        <location evidence="2">Mitochondrion</location>
    </subcellularLocation>
</comment>
<dbReference type="InterPro" id="IPR011053">
    <property type="entry name" value="Single_hybrid_motif"/>
</dbReference>
<evidence type="ECO:0000256" key="16">
    <source>
        <dbReference type="SAM" id="MobiDB-lite"/>
    </source>
</evidence>
<feature type="domain" description="Lipoyl-binding" evidence="17">
    <location>
        <begin position="98"/>
        <end position="174"/>
    </location>
</feature>
<evidence type="ECO:0000256" key="9">
    <source>
        <dbReference type="ARBA" id="ARBA00022823"/>
    </source>
</evidence>
<evidence type="ECO:0000313" key="18">
    <source>
        <dbReference type="EMBL" id="CAF3785676.1"/>
    </source>
</evidence>
<evidence type="ECO:0000256" key="4">
    <source>
        <dbReference type="ARBA" id="ARBA00007317"/>
    </source>
</evidence>
<evidence type="ECO:0000256" key="6">
    <source>
        <dbReference type="ARBA" id="ARBA00020294"/>
    </source>
</evidence>
<dbReference type="PROSITE" id="PS50968">
    <property type="entry name" value="BIOTINYL_LIPOYL"/>
    <property type="match status" value="1"/>
</dbReference>
<gene>
    <name evidence="18" type="ORF">OTI717_LOCUS17426</name>
</gene>
<dbReference type="GO" id="GO:0005739">
    <property type="term" value="C:mitochondrion"/>
    <property type="evidence" value="ECO:0007669"/>
    <property type="project" value="UniProtKB-SubCell"/>
</dbReference>
<dbReference type="InterPro" id="IPR003016">
    <property type="entry name" value="2-oxoA_DH_lipoyl-BS"/>
</dbReference>
<proteinExistence type="inferred from homology"/>
<dbReference type="Pfam" id="PF00198">
    <property type="entry name" value="2-oxoacid_dh"/>
    <property type="match status" value="1"/>
</dbReference>
<comment type="similarity">
    <text evidence="4">Belongs to the 2-oxoacid dehydrogenase family.</text>
</comment>
<dbReference type="Gene3D" id="2.40.50.100">
    <property type="match status" value="1"/>
</dbReference>
<dbReference type="AlphaFoldDB" id="A0A819AJN0"/>
<feature type="compositionally biased region" description="Polar residues" evidence="16">
    <location>
        <begin position="234"/>
        <end position="252"/>
    </location>
</feature>
<dbReference type="GO" id="GO:0033512">
    <property type="term" value="P:L-lysine catabolic process to acetyl-CoA via saccharopine"/>
    <property type="evidence" value="ECO:0007669"/>
    <property type="project" value="UniProtKB-UniPathway"/>
</dbReference>
<keyword evidence="11" id="KW-0496">Mitochondrion</keyword>
<dbReference type="InterPro" id="IPR050537">
    <property type="entry name" value="2-oxoacid_dehydrogenase"/>
</dbReference>
<organism evidence="18 19">
    <name type="scientific">Rotaria sordida</name>
    <dbReference type="NCBI Taxonomy" id="392033"/>
    <lineage>
        <taxon>Eukaryota</taxon>
        <taxon>Metazoa</taxon>
        <taxon>Spiralia</taxon>
        <taxon>Gnathifera</taxon>
        <taxon>Rotifera</taxon>
        <taxon>Eurotatoria</taxon>
        <taxon>Bdelloidea</taxon>
        <taxon>Philodinida</taxon>
        <taxon>Philodinidae</taxon>
        <taxon>Rotaria</taxon>
    </lineage>
</organism>
<keyword evidence="10" id="KW-0809">Transit peptide</keyword>
<comment type="function">
    <text evidence="15">Dihydrolipoamide succinyltransferase (E2) component of the 2-oxoglutarate dehydrogenase complex. The 2-oxoglutarate dehydrogenase complex catalyzes the overall conversion of 2-oxoglutarate to succinyl-CoA and CO(2). The 2-oxoglutarate dehydrogenase complex is mainly active in the mitochondrion. A fraction of the 2-oxoglutarate dehydrogenase complex also localizes in the nucleus and is required for lysine succinylation of histones: associates with KAT2A on chromatin and provides succinyl-CoA to histone succinyltransferase KAT2A.</text>
</comment>
<comment type="cofactor">
    <cofactor evidence="1">
        <name>(R)-lipoate</name>
        <dbReference type="ChEBI" id="CHEBI:83088"/>
    </cofactor>
</comment>
<dbReference type="Gene3D" id="3.30.559.10">
    <property type="entry name" value="Chloramphenicol acetyltransferase-like domain"/>
    <property type="match status" value="1"/>
</dbReference>
<keyword evidence="7" id="KW-0816">Tricarboxylic acid cycle</keyword>
<keyword evidence="12" id="KW-0012">Acyltransferase</keyword>
<comment type="pathway">
    <text evidence="3">Amino-acid degradation; L-lysine degradation via saccharopine pathway; glutaryl-CoA from L-lysine: step 6/6.</text>
</comment>
<dbReference type="Proteomes" id="UP000663823">
    <property type="component" value="Unassembled WGS sequence"/>
</dbReference>
<dbReference type="InterPro" id="IPR000089">
    <property type="entry name" value="Biotin_lipoyl"/>
</dbReference>
<feature type="region of interest" description="Disordered" evidence="16">
    <location>
        <begin position="178"/>
        <end position="270"/>
    </location>
</feature>
<feature type="compositionally biased region" description="Basic and acidic residues" evidence="16">
    <location>
        <begin position="188"/>
        <end position="207"/>
    </location>
</feature>
<sequence length="496" mass="53940">MSHIVSLRSASLRALRSNSTTRIVVAAATKSTTYPHRTNLHQQQCSFSTISQSATRILSAEQDRFKKRTLSDQTFVIDTPHANVYALNRCLHTSSILFESIKVPTPSFPESVKDGTIRFLKKVGDKVSADETIAEIETDKTNLSVNAPTGGTIESLLVNEGDNVTSGAQVAVINTSGDAAKPTSAVSEQEKDKSTDKADSVKTKEPSKVSADTSGPAPKTTPSVPAVPKGPQRETPTSQISVTPAKSQQAPSGSGIDPNKISGTRSETRVKMSRMRLKIAERLKEAQNTCAMLTTFNEIDMSNIVEFRKKFGDQFLKRHNIKLGFMSAFVKASACALVDNPIVNAVIDGNEIVYRDYVDISVAVAAPKGLVVPVIRNVEKMNYAEIERTINEYGEKAKKGSLAIEDMDGGTFTISNGGVFGSLFGTPIINPPQSAILGMHGVFDRPVVVGGKIEIRPMMYVALTYDHRILDGRDAVLFLRKIKQYIEDSRSIFLEL</sequence>
<dbReference type="GO" id="GO:0006099">
    <property type="term" value="P:tricarboxylic acid cycle"/>
    <property type="evidence" value="ECO:0007669"/>
    <property type="project" value="UniProtKB-KW"/>
</dbReference>
<evidence type="ECO:0000256" key="5">
    <source>
        <dbReference type="ARBA" id="ARBA00012945"/>
    </source>
</evidence>
<evidence type="ECO:0000256" key="11">
    <source>
        <dbReference type="ARBA" id="ARBA00023128"/>
    </source>
</evidence>
<evidence type="ECO:0000256" key="12">
    <source>
        <dbReference type="ARBA" id="ARBA00023315"/>
    </source>
</evidence>
<dbReference type="CDD" id="cd06849">
    <property type="entry name" value="lipoyl_domain"/>
    <property type="match status" value="1"/>
</dbReference>
<dbReference type="SUPFAM" id="SSF51230">
    <property type="entry name" value="Single hybrid motif"/>
    <property type="match status" value="1"/>
</dbReference>
<evidence type="ECO:0000256" key="1">
    <source>
        <dbReference type="ARBA" id="ARBA00001938"/>
    </source>
</evidence>
<evidence type="ECO:0000256" key="7">
    <source>
        <dbReference type="ARBA" id="ARBA00022532"/>
    </source>
</evidence>
<reference evidence="18" key="1">
    <citation type="submission" date="2021-02" db="EMBL/GenBank/DDBJ databases">
        <authorList>
            <person name="Nowell W R."/>
        </authorList>
    </citation>
    <scope>NUCLEOTIDE SEQUENCE</scope>
</reference>
<dbReference type="GO" id="GO:0004149">
    <property type="term" value="F:dihydrolipoyllysine-residue succinyltransferase activity"/>
    <property type="evidence" value="ECO:0007669"/>
    <property type="project" value="UniProtKB-EC"/>
</dbReference>
<evidence type="ECO:0000256" key="13">
    <source>
        <dbReference type="ARBA" id="ARBA00031331"/>
    </source>
</evidence>
<dbReference type="GO" id="GO:0045252">
    <property type="term" value="C:oxoglutarate dehydrogenase complex"/>
    <property type="evidence" value="ECO:0007669"/>
    <property type="project" value="InterPro"/>
</dbReference>
<dbReference type="PROSITE" id="PS00189">
    <property type="entry name" value="LIPOYL"/>
    <property type="match status" value="1"/>
</dbReference>
<keyword evidence="9" id="KW-0450">Lipoyl</keyword>
<evidence type="ECO:0000259" key="17">
    <source>
        <dbReference type="PROSITE" id="PS50968"/>
    </source>
</evidence>
<dbReference type="SUPFAM" id="SSF52777">
    <property type="entry name" value="CoA-dependent acyltransferases"/>
    <property type="match status" value="1"/>
</dbReference>
<keyword evidence="8" id="KW-0808">Transferase</keyword>
<dbReference type="InterPro" id="IPR001078">
    <property type="entry name" value="2-oxoacid_DH_actylTfrase"/>
</dbReference>
<evidence type="ECO:0000256" key="8">
    <source>
        <dbReference type="ARBA" id="ARBA00022679"/>
    </source>
</evidence>
<comment type="caution">
    <text evidence="18">The sequence shown here is derived from an EMBL/GenBank/DDBJ whole genome shotgun (WGS) entry which is preliminary data.</text>
</comment>
<evidence type="ECO:0000256" key="3">
    <source>
        <dbReference type="ARBA" id="ARBA00005145"/>
    </source>
</evidence>
<accession>A0A819AJN0</accession>
<dbReference type="Pfam" id="PF00364">
    <property type="entry name" value="Biotin_lipoyl"/>
    <property type="match status" value="1"/>
</dbReference>
<dbReference type="EC" id="2.3.1.61" evidence="5"/>
<evidence type="ECO:0000256" key="15">
    <source>
        <dbReference type="ARBA" id="ARBA00046046"/>
    </source>
</evidence>
<evidence type="ECO:0000313" key="19">
    <source>
        <dbReference type="Proteomes" id="UP000663823"/>
    </source>
</evidence>
<dbReference type="FunFam" id="3.30.559.10:FF:000006">
    <property type="entry name" value="Dihydrolipoyllysine-residue succinyltransferase component of 2-oxoglutarate dehydrogenase complex, mitochondrial"/>
    <property type="match status" value="1"/>
</dbReference>
<dbReference type="PANTHER" id="PTHR43416">
    <property type="entry name" value="DIHYDROLIPOYLLYSINE-RESIDUE SUCCINYLTRANSFERASE COMPONENT OF 2-OXOGLUTARATE DEHYDROGENASE COMPLEX, MITOCHONDRIAL-RELATED"/>
    <property type="match status" value="1"/>
</dbReference>
<dbReference type="InterPro" id="IPR023213">
    <property type="entry name" value="CAT-like_dom_sf"/>
</dbReference>
<evidence type="ECO:0000256" key="2">
    <source>
        <dbReference type="ARBA" id="ARBA00004173"/>
    </source>
</evidence>
<protein>
    <recommendedName>
        <fullName evidence="6">Dihydrolipoyllysine-residue succinyltransferase component of 2-oxoglutarate dehydrogenase complex, mitochondrial</fullName>
        <ecNumber evidence="5">2.3.1.61</ecNumber>
    </recommendedName>
    <alternativeName>
        <fullName evidence="14">2-oxoglutarate dehydrogenase complex component E2</fullName>
    </alternativeName>
    <alternativeName>
        <fullName evidence="13">E2K</fullName>
    </alternativeName>
</protein>
<dbReference type="UniPathway" id="UPA00868">
    <property type="reaction ID" value="UER00840"/>
</dbReference>
<dbReference type="PANTHER" id="PTHR43416:SF5">
    <property type="entry name" value="DIHYDROLIPOYLLYSINE-RESIDUE SUCCINYLTRANSFERASE COMPONENT OF 2-OXOGLUTARATE DEHYDROGENASE COMPLEX, MITOCHONDRIAL"/>
    <property type="match status" value="1"/>
</dbReference>
<evidence type="ECO:0000256" key="10">
    <source>
        <dbReference type="ARBA" id="ARBA00022946"/>
    </source>
</evidence>
<name>A0A819AJN0_9BILA</name>